<gene>
    <name evidence="1" type="ORF">ACFO5S_05505</name>
</gene>
<comment type="caution">
    <text evidence="1">The sequence shown here is derived from an EMBL/GenBank/DDBJ whole genome shotgun (WGS) entry which is preliminary data.</text>
</comment>
<dbReference type="Proteomes" id="UP001595935">
    <property type="component" value="Unassembled WGS sequence"/>
</dbReference>
<organism evidence="1 2">
    <name type="scientific">Flavobacterium branchiicola</name>
    <dbReference type="NCBI Taxonomy" id="1114875"/>
    <lineage>
        <taxon>Bacteria</taxon>
        <taxon>Pseudomonadati</taxon>
        <taxon>Bacteroidota</taxon>
        <taxon>Flavobacteriia</taxon>
        <taxon>Flavobacteriales</taxon>
        <taxon>Flavobacteriaceae</taxon>
        <taxon>Flavobacterium</taxon>
    </lineage>
</organism>
<proteinExistence type="predicted"/>
<dbReference type="RefSeq" id="WP_213255958.1">
    <property type="nucleotide sequence ID" value="NZ_JAGYWA010000002.1"/>
</dbReference>
<dbReference type="EMBL" id="JBHSGV010000002">
    <property type="protein sequence ID" value="MFC4746889.1"/>
    <property type="molecule type" value="Genomic_DNA"/>
</dbReference>
<reference evidence="2" key="1">
    <citation type="journal article" date="2019" name="Int. J. Syst. Evol. Microbiol.">
        <title>The Global Catalogue of Microorganisms (GCM) 10K type strain sequencing project: providing services to taxonomists for standard genome sequencing and annotation.</title>
        <authorList>
            <consortium name="The Broad Institute Genomics Platform"/>
            <consortium name="The Broad Institute Genome Sequencing Center for Infectious Disease"/>
            <person name="Wu L."/>
            <person name="Ma J."/>
        </authorList>
    </citation>
    <scope>NUCLEOTIDE SEQUENCE [LARGE SCALE GENOMIC DNA]</scope>
    <source>
        <strain evidence="2">WYCCWR 13023</strain>
    </source>
</reference>
<evidence type="ECO:0000313" key="2">
    <source>
        <dbReference type="Proteomes" id="UP001595935"/>
    </source>
</evidence>
<protein>
    <submittedName>
        <fullName evidence="1">Uncharacterized protein</fullName>
    </submittedName>
</protein>
<sequence>MENTPLWFKVLCHFYDNNYFENGLTIPFLLGASSVIDPDNEILSVEDFVLQAADESLPKKISLQKCGSIREYVFGIIDHETISYPYGKAIGKQFGNICLTDNSFSDIHDIDDLKRILSDTSQNLLNSNMYSKNQGNWGQYSEDEIVRIREFK</sequence>
<keyword evidence="2" id="KW-1185">Reference proteome</keyword>
<accession>A0ABV9P9B4</accession>
<evidence type="ECO:0000313" key="1">
    <source>
        <dbReference type="EMBL" id="MFC4746889.1"/>
    </source>
</evidence>
<name>A0ABV9P9B4_9FLAO</name>